<dbReference type="InterPro" id="IPR029058">
    <property type="entry name" value="AB_hydrolase_fold"/>
</dbReference>
<dbReference type="EMBL" id="LT629690">
    <property type="protein sequence ID" value="SDF31407.1"/>
    <property type="molecule type" value="Genomic_DNA"/>
</dbReference>
<dbReference type="SUPFAM" id="SSF53474">
    <property type="entry name" value="alpha/beta-Hydrolases"/>
    <property type="match status" value="1"/>
</dbReference>
<accession>A0A1G7K2Q2</accession>
<dbReference type="InterPro" id="IPR050583">
    <property type="entry name" value="Mycobacterial_A85_antigen"/>
</dbReference>
<dbReference type="Proteomes" id="UP000182427">
    <property type="component" value="Chromosome I"/>
</dbReference>
<dbReference type="Pfam" id="PF00756">
    <property type="entry name" value="Esterase"/>
    <property type="match status" value="1"/>
</dbReference>
<dbReference type="PANTHER" id="PTHR48098">
    <property type="entry name" value="ENTEROCHELIN ESTERASE-RELATED"/>
    <property type="match status" value="1"/>
</dbReference>
<dbReference type="AlphaFoldDB" id="A0A1G7K2Q2"/>
<evidence type="ECO:0000313" key="2">
    <source>
        <dbReference type="Proteomes" id="UP000182427"/>
    </source>
</evidence>
<evidence type="ECO:0000313" key="1">
    <source>
        <dbReference type="EMBL" id="SDF31407.1"/>
    </source>
</evidence>
<reference evidence="1 2" key="1">
    <citation type="submission" date="2016-10" db="EMBL/GenBank/DDBJ databases">
        <authorList>
            <person name="de Groot N.N."/>
        </authorList>
    </citation>
    <scope>NUCLEOTIDE SEQUENCE [LARGE SCALE GENOMIC DNA]</scope>
    <source>
        <strain evidence="1 2">GAS232</strain>
    </source>
</reference>
<sequence length="236" mass="27867">MHREYHVDQSEALGRSMEHLVFGQDGLPVIVFPTSRGRFYEFEDQAMVGALETKINRGQIQLWCVDSVNHESWFAEGAEGSWCVARHLQYEHYILDELVPYIHRRNRNKMLAVMGCSFGGFHSMSMALRHPDKINAALSMGGAFDVARFLHGYYCDDLYFTLPMDFLPNLHDPWYLDRYRHNTYILATGHHDQYWNDNERLAEMMRNKGVPVRFDVWGDNTGHDWPWWRRMVQTYV</sequence>
<protein>
    <submittedName>
        <fullName evidence="1">Esterase/lipase superfamily enzyme</fullName>
    </submittedName>
</protein>
<proteinExistence type="predicted"/>
<dbReference type="Gene3D" id="3.40.50.1820">
    <property type="entry name" value="alpha/beta hydrolase"/>
    <property type="match status" value="1"/>
</dbReference>
<dbReference type="InterPro" id="IPR000801">
    <property type="entry name" value="Esterase-like"/>
</dbReference>
<dbReference type="PANTHER" id="PTHR48098:SF3">
    <property type="entry name" value="IRON(III) ENTEROBACTIN ESTERASE"/>
    <property type="match status" value="1"/>
</dbReference>
<name>A0A1G7K2Q2_9BACT</name>
<gene>
    <name evidence="1" type="ORF">SAMN05444167_2036</name>
</gene>
<dbReference type="OrthoDB" id="9775130at2"/>
<organism evidence="1 2">
    <name type="scientific">Terriglobus roseus</name>
    <dbReference type="NCBI Taxonomy" id="392734"/>
    <lineage>
        <taxon>Bacteria</taxon>
        <taxon>Pseudomonadati</taxon>
        <taxon>Acidobacteriota</taxon>
        <taxon>Terriglobia</taxon>
        <taxon>Terriglobales</taxon>
        <taxon>Acidobacteriaceae</taxon>
        <taxon>Terriglobus</taxon>
    </lineage>
</organism>
<keyword evidence="2" id="KW-1185">Reference proteome</keyword>